<proteinExistence type="inferred from homology"/>
<comment type="function">
    <text evidence="20">2-oxoadipate dehydrogenase (E1a) component of the 2-oxoadipate dehydrogenase complex (OADHC). Participates in the first step, rate limiting for the overall conversion of 2-oxoadipate (alpha-ketoadipate) to glutaryl-CoA and CO(2) catalyzed by the whole OADHC. Catalyzes the irreversible decarboxylation of 2-oxoadipate via the thiamine diphosphate (ThDP) cofactor and subsequent transfer of the decarboxylated acyl intermediate on an oxidized dihydrolipoyl group that is covalently amidated to the E2 enzyme (dihydrolipoyllysine-residue succinyltransferase or DLST). Can catalyze the decarboxylation of 2-oxoglutarate in vitro, but at a much lower rate than 2-oxoadipate. Responsible for the last step of L-lysine, L-hydroxylysine and L-tryptophan catabolism with the common product being 2-oxoadipate.</text>
</comment>
<evidence type="ECO:0000256" key="22">
    <source>
        <dbReference type="SAM" id="MobiDB-lite"/>
    </source>
</evidence>
<dbReference type="SUPFAM" id="SSF103491">
    <property type="entry name" value="Preprotein translocase SecY subunit"/>
    <property type="match status" value="1"/>
</dbReference>
<dbReference type="InterPro" id="IPR042179">
    <property type="entry name" value="KGD_C_sf"/>
</dbReference>
<reference evidence="25" key="1">
    <citation type="submission" date="2020-03" db="EMBL/GenBank/DDBJ databases">
        <title>Studies in the Genomics of Life Span.</title>
        <authorList>
            <person name="Glass D."/>
        </authorList>
    </citation>
    <scope>NUCLEOTIDE SEQUENCE</scope>
    <source>
        <strain evidence="25">SUZIE</strain>
        <tissue evidence="25">Muscle</tissue>
    </source>
</reference>
<dbReference type="SMART" id="SM00861">
    <property type="entry name" value="Transket_pyr"/>
    <property type="match status" value="1"/>
</dbReference>
<dbReference type="Pfam" id="PF02779">
    <property type="entry name" value="Transket_pyr"/>
    <property type="match status" value="1"/>
</dbReference>
<dbReference type="InterPro" id="IPR002208">
    <property type="entry name" value="SecY/SEC61-alpha"/>
</dbReference>
<keyword evidence="7" id="KW-0256">Endoplasmic reticulum</keyword>
<dbReference type="InterPro" id="IPR023201">
    <property type="entry name" value="SecY_dom_sf"/>
</dbReference>
<dbReference type="Pfam" id="PF10559">
    <property type="entry name" value="Plug_translocon"/>
    <property type="match status" value="1"/>
</dbReference>
<dbReference type="AlphaFoldDB" id="A0AA41MVA9"/>
<feature type="transmembrane region" description="Helical" evidence="23">
    <location>
        <begin position="766"/>
        <end position="787"/>
    </location>
</feature>
<feature type="transmembrane region" description="Helical" evidence="23">
    <location>
        <begin position="973"/>
        <end position="994"/>
    </location>
</feature>
<keyword evidence="11" id="KW-0560">Oxidoreductase</keyword>
<dbReference type="InterPro" id="IPR029061">
    <property type="entry name" value="THDP-binding"/>
</dbReference>
<comment type="catalytic activity">
    <reaction evidence="21">
        <text>N(6)-[(R)-lipoyl]-L-lysyl-[protein] + 2-oxoadipate + H(+) = N(6)-[(R)-S(8)-glutaryldihydrolipoyl]-L-lysyl-[protein] + CO2</text>
        <dbReference type="Rhea" id="RHEA:69576"/>
        <dbReference type="Rhea" id="RHEA-COMP:10474"/>
        <dbReference type="Rhea" id="RHEA-COMP:20093"/>
        <dbReference type="ChEBI" id="CHEBI:15378"/>
        <dbReference type="ChEBI" id="CHEBI:16526"/>
        <dbReference type="ChEBI" id="CHEBI:57499"/>
        <dbReference type="ChEBI" id="CHEBI:83099"/>
        <dbReference type="ChEBI" id="CHEBI:184385"/>
    </reaction>
    <physiologicalReaction direction="left-to-right" evidence="21">
        <dbReference type="Rhea" id="RHEA:69577"/>
    </physiologicalReaction>
</comment>
<keyword evidence="12" id="KW-0811">Translocation</keyword>
<evidence type="ECO:0000256" key="23">
    <source>
        <dbReference type="SAM" id="Phobius"/>
    </source>
</evidence>
<feature type="transmembrane region" description="Helical" evidence="23">
    <location>
        <begin position="833"/>
        <end position="855"/>
    </location>
</feature>
<evidence type="ECO:0000256" key="6">
    <source>
        <dbReference type="ARBA" id="ARBA00022692"/>
    </source>
</evidence>
<dbReference type="Gene3D" id="1.10.3370.10">
    <property type="entry name" value="SecY subunit domain"/>
    <property type="match status" value="1"/>
</dbReference>
<evidence type="ECO:0000256" key="18">
    <source>
        <dbReference type="ARBA" id="ARBA00042537"/>
    </source>
</evidence>
<feature type="region of interest" description="Disordered" evidence="22">
    <location>
        <begin position="207"/>
        <end position="228"/>
    </location>
</feature>
<dbReference type="Gene3D" id="3.40.50.12470">
    <property type="match status" value="1"/>
</dbReference>
<comment type="cofactor">
    <cofactor evidence="1">
        <name>thiamine diphosphate</name>
        <dbReference type="ChEBI" id="CHEBI:58937"/>
    </cofactor>
</comment>
<dbReference type="PRINTS" id="PR00303">
    <property type="entry name" value="SECYTRNLCASE"/>
</dbReference>
<dbReference type="Pfam" id="PF00676">
    <property type="entry name" value="E1_dh"/>
    <property type="match status" value="1"/>
</dbReference>
<evidence type="ECO:0000313" key="25">
    <source>
        <dbReference type="EMBL" id="MBZ3878711.1"/>
    </source>
</evidence>
<dbReference type="PANTHER" id="PTHR23152:SF4">
    <property type="entry name" value="2-OXOADIPATE DEHYDROGENASE COMPLEX COMPONENT E1"/>
    <property type="match status" value="1"/>
</dbReference>
<evidence type="ECO:0000256" key="14">
    <source>
        <dbReference type="ARBA" id="ARBA00023136"/>
    </source>
</evidence>
<evidence type="ECO:0000256" key="1">
    <source>
        <dbReference type="ARBA" id="ARBA00001964"/>
    </source>
</evidence>
<keyword evidence="13" id="KW-0786">Thiamine pyrophosphate</keyword>
<evidence type="ECO:0000256" key="13">
    <source>
        <dbReference type="ARBA" id="ARBA00023052"/>
    </source>
</evidence>
<evidence type="ECO:0000256" key="8">
    <source>
        <dbReference type="ARBA" id="ARBA00022927"/>
    </source>
</evidence>
<dbReference type="FunFam" id="1.10.3370.10:FF:000002">
    <property type="entry name" value="Transport Sec61 subunit alpha isoform 2"/>
    <property type="match status" value="1"/>
</dbReference>
<evidence type="ECO:0000256" key="7">
    <source>
        <dbReference type="ARBA" id="ARBA00022824"/>
    </source>
</evidence>
<keyword evidence="6 23" id="KW-0812">Transmembrane</keyword>
<sequence length="1166" mass="129714">MQTLQGPFNTAGLLNMGKEEASLEEVLAYLNQIYCGPISIETAQLQSQEEKDWFTRRFEELKKETFTTEERKHLSKLMLESQEFDHFLATKFATVKRYGGEGAESMMGFFHELLKMSAFSGITDVIIGMPHRGRLNLLTGLLQLPPELMFRKMQGLSEFPENFSATGDVLSHLTSSVDLDFGAHRPLHVTMLPNPSHLEAVNPVAVGKTRGRQQSRQDGDYSPDGSAQPGDKVICLQVPESLGRKLVGCAIIHVNGDRPEEVVRASRLAFEYQRQFRKDVIIDLLCYRQWGHNELDEPFFTNPVMYKIIRARKSIPDTYAEHLIASGLMTQEELSEIKASYYAKLNEHLANVAHYSPPATNLQAQWQGLVQPEACITTWNTGVPLDLLQFIGVKSVEVPKELQMHGHLLKMYVQSRMEKVMNGTNLDWATAETLALGSLLAQGFNVRLSGQDVGRGTFSQRHAMVVCQETDDTYIPLNHMDPNQKGFLEVSNSPLSEEAVLGFEYGMSIESPKLLPIWEAQFGDFFNGAQIIFDTFISGGEAKWLLQSGIVVLLPHGYDGAGPDHSSCRIERFLQMCDSREEGVDGDTVNMFVVHPTTPAQYFHLLRRQMVRNFRKPLIVASPKMLLRFPAAVSTLQEMAPGTTFKPVIGDSSVDPKKVKTLIFCCGKHFYALLKQRESLGAKKHDFALIRMEELCPFPLDSLQQEMSKYTHVKVKFLEVIKPFCAVLPEIQKPERKIPLFGIMSSDSADPFYWMRVILASNRGTLMELGISPIVTSGLIMQLLAGAKIIEVGDTPKDRALFNGAQKLFGMIITIGQAIVYVMTGMYGDPAEMGAGICLLIIIQLFVAGLIVLLLDELLQKGYGLGSGISLFIATNICETIVWKAFSPTTINTGRGTEFEGAVIALFHLLATRTDKVRALREAFYRQNLPNLMNLIATVFVFAVVIYFQGFRVDLPIKSARYRGQYSSYPIKLFYTSNIPIILQSALVSNLYVISQMLSVRFSGNFLVNLLGQWADVSGGGPARSYPVGGLCYYLSPPESMGAIFEDPVHVVVYIIFMLGSCAFFSKTWIEVSGSSAKDVAKQLKEQQMVMRGHRDTSMVHELNRYIPTAAAFGGLCIGALSVLADFLGAIGSGTGILLAVTIIYQYFEIFVKEQAEVGGMGALFF</sequence>
<evidence type="ECO:0000256" key="9">
    <source>
        <dbReference type="ARBA" id="ARBA00022946"/>
    </source>
</evidence>
<dbReference type="SUPFAM" id="SSF52518">
    <property type="entry name" value="Thiamin diphosphate-binding fold (THDP-binding)"/>
    <property type="match status" value="2"/>
</dbReference>
<keyword evidence="10 23" id="KW-1133">Transmembrane helix</keyword>
<feature type="transmembrane region" description="Helical" evidence="23">
    <location>
        <begin position="1103"/>
        <end position="1121"/>
    </location>
</feature>
<dbReference type="InterPro" id="IPR011603">
    <property type="entry name" value="2oxoglutarate_DH_E1"/>
</dbReference>
<evidence type="ECO:0000313" key="26">
    <source>
        <dbReference type="Proteomes" id="UP001166674"/>
    </source>
</evidence>
<evidence type="ECO:0000256" key="11">
    <source>
        <dbReference type="ARBA" id="ARBA00023002"/>
    </source>
</evidence>
<dbReference type="GO" id="GO:0016624">
    <property type="term" value="F:oxidoreductase activity, acting on the aldehyde or oxo group of donors, disulfide as acceptor"/>
    <property type="evidence" value="ECO:0007669"/>
    <property type="project" value="InterPro"/>
</dbReference>
<organism evidence="25 26">
    <name type="scientific">Sciurus carolinensis</name>
    <name type="common">Eastern gray squirrel</name>
    <dbReference type="NCBI Taxonomy" id="30640"/>
    <lineage>
        <taxon>Eukaryota</taxon>
        <taxon>Metazoa</taxon>
        <taxon>Chordata</taxon>
        <taxon>Craniata</taxon>
        <taxon>Vertebrata</taxon>
        <taxon>Euteleostomi</taxon>
        <taxon>Mammalia</taxon>
        <taxon>Eutheria</taxon>
        <taxon>Euarchontoglires</taxon>
        <taxon>Glires</taxon>
        <taxon>Rodentia</taxon>
        <taxon>Sciuromorpha</taxon>
        <taxon>Sciuridae</taxon>
        <taxon>Sciurinae</taxon>
        <taxon>Sciurini</taxon>
        <taxon>Sciurus</taxon>
    </lineage>
</organism>
<feature type="transmembrane region" description="Helical" evidence="23">
    <location>
        <begin position="1127"/>
        <end position="1148"/>
    </location>
</feature>
<keyword evidence="8" id="KW-0653">Protein transport</keyword>
<dbReference type="GO" id="GO:0015031">
    <property type="term" value="P:protein transport"/>
    <property type="evidence" value="ECO:0007669"/>
    <property type="project" value="UniProtKB-KW"/>
</dbReference>
<dbReference type="Proteomes" id="UP001166674">
    <property type="component" value="Unassembled WGS sequence"/>
</dbReference>
<keyword evidence="5" id="KW-0813">Transport</keyword>
<dbReference type="PANTHER" id="PTHR23152">
    <property type="entry name" value="2-OXOGLUTARATE DEHYDROGENASE"/>
    <property type="match status" value="1"/>
</dbReference>
<dbReference type="InterPro" id="IPR030659">
    <property type="entry name" value="SecY_CS"/>
</dbReference>
<evidence type="ECO:0000256" key="5">
    <source>
        <dbReference type="ARBA" id="ARBA00022448"/>
    </source>
</evidence>
<dbReference type="Pfam" id="PF00344">
    <property type="entry name" value="SecY"/>
    <property type="match status" value="1"/>
</dbReference>
<evidence type="ECO:0000256" key="19">
    <source>
        <dbReference type="ARBA" id="ARBA00042817"/>
    </source>
</evidence>
<dbReference type="NCBIfam" id="TIGR00967">
    <property type="entry name" value="3a0501s007"/>
    <property type="match status" value="1"/>
</dbReference>
<feature type="transmembrane region" description="Helical" evidence="23">
    <location>
        <begin position="808"/>
        <end position="827"/>
    </location>
</feature>
<evidence type="ECO:0000256" key="10">
    <source>
        <dbReference type="ARBA" id="ARBA00022989"/>
    </source>
</evidence>
<keyword evidence="14 23" id="KW-0472">Membrane</keyword>
<dbReference type="GO" id="GO:0030976">
    <property type="term" value="F:thiamine pyrophosphate binding"/>
    <property type="evidence" value="ECO:0007669"/>
    <property type="project" value="InterPro"/>
</dbReference>
<evidence type="ECO:0000256" key="21">
    <source>
        <dbReference type="ARBA" id="ARBA00051440"/>
    </source>
</evidence>
<gene>
    <name evidence="25" type="ORF">SUZIE_149305</name>
</gene>
<dbReference type="InterPro" id="IPR001017">
    <property type="entry name" value="DH_E1"/>
</dbReference>
<dbReference type="NCBIfam" id="NF006341">
    <property type="entry name" value="PRK08568.1-5"/>
    <property type="match status" value="1"/>
</dbReference>
<evidence type="ECO:0000259" key="24">
    <source>
        <dbReference type="SMART" id="SM00861"/>
    </source>
</evidence>
<dbReference type="PROSITE" id="PS00756">
    <property type="entry name" value="SECY_2"/>
    <property type="match status" value="1"/>
</dbReference>
<dbReference type="InterPro" id="IPR031717">
    <property type="entry name" value="ODO-1/KGD_C"/>
</dbReference>
<protein>
    <recommendedName>
        <fullName evidence="15">2-oxoadipate dehydrogenase complex component E1</fullName>
    </recommendedName>
    <alternativeName>
        <fullName evidence="16">2-oxoadipate dehydrogenase, mitochondrial</fullName>
    </alternativeName>
    <alternativeName>
        <fullName evidence="19">Alpha-ketoadipate dehydrogenase</fullName>
    </alternativeName>
    <alternativeName>
        <fullName evidence="17">Dehydrogenase E1 and transketolase domain-containing protein 1</fullName>
    </alternativeName>
    <alternativeName>
        <fullName evidence="18">Probable 2-oxoglutarate dehydrogenase E1 component DHKTD1, mitochondrial</fullName>
    </alternativeName>
</protein>
<evidence type="ECO:0000256" key="12">
    <source>
        <dbReference type="ARBA" id="ARBA00023010"/>
    </source>
</evidence>
<dbReference type="PROSITE" id="PS00755">
    <property type="entry name" value="SECY_1"/>
    <property type="match status" value="1"/>
</dbReference>
<dbReference type="InterPro" id="IPR019561">
    <property type="entry name" value="Translocon_Sec61/SecY_plug_dom"/>
</dbReference>
<evidence type="ECO:0000256" key="20">
    <source>
        <dbReference type="ARBA" id="ARBA00045379"/>
    </source>
</evidence>
<comment type="similarity">
    <text evidence="3">Belongs to the SecY/SEC61-alpha family.</text>
</comment>
<comment type="similarity">
    <text evidence="4">Belongs to the alpha-ketoglutarate dehydrogenase family.</text>
</comment>
<accession>A0AA41MVA9</accession>
<dbReference type="GO" id="GO:0005789">
    <property type="term" value="C:endoplasmic reticulum membrane"/>
    <property type="evidence" value="ECO:0007669"/>
    <property type="project" value="UniProtKB-SubCell"/>
</dbReference>
<keyword evidence="26" id="KW-1185">Reference proteome</keyword>
<keyword evidence="9" id="KW-0809">Transit peptide</keyword>
<comment type="subcellular location">
    <subcellularLocation>
        <location evidence="2">Endoplasmic reticulum membrane</location>
        <topology evidence="2">Multi-pass membrane protein</topology>
    </subcellularLocation>
</comment>
<evidence type="ECO:0000256" key="15">
    <source>
        <dbReference type="ARBA" id="ARBA00040865"/>
    </source>
</evidence>
<feature type="transmembrane region" description="Helical" evidence="23">
    <location>
        <begin position="932"/>
        <end position="953"/>
    </location>
</feature>
<dbReference type="Pfam" id="PF16870">
    <property type="entry name" value="OxoGdeHyase_C"/>
    <property type="match status" value="1"/>
</dbReference>
<evidence type="ECO:0000256" key="2">
    <source>
        <dbReference type="ARBA" id="ARBA00004477"/>
    </source>
</evidence>
<name>A0AA41MVA9_SCICA</name>
<dbReference type="Gene3D" id="3.40.50.11610">
    <property type="entry name" value="Multifunctional 2-oxoglutarate metabolism enzyme, C-terminal domain"/>
    <property type="match status" value="1"/>
</dbReference>
<feature type="domain" description="Transketolase-like pyrimidine-binding" evidence="24">
    <location>
        <begin position="426"/>
        <end position="629"/>
    </location>
</feature>
<evidence type="ECO:0000256" key="3">
    <source>
        <dbReference type="ARBA" id="ARBA00005751"/>
    </source>
</evidence>
<evidence type="ECO:0000256" key="16">
    <source>
        <dbReference type="ARBA" id="ARBA00041619"/>
    </source>
</evidence>
<comment type="caution">
    <text evidence="25">The sequence shown here is derived from an EMBL/GenBank/DDBJ whole genome shotgun (WGS) entry which is preliminary data.</text>
</comment>
<dbReference type="InterPro" id="IPR005475">
    <property type="entry name" value="Transketolase-like_Pyr-bd"/>
</dbReference>
<dbReference type="EMBL" id="JAATJV010334300">
    <property type="protein sequence ID" value="MBZ3878711.1"/>
    <property type="molecule type" value="Genomic_DNA"/>
</dbReference>
<dbReference type="Gene3D" id="3.40.50.970">
    <property type="match status" value="2"/>
</dbReference>
<evidence type="ECO:0000256" key="17">
    <source>
        <dbReference type="ARBA" id="ARBA00042094"/>
    </source>
</evidence>
<evidence type="ECO:0000256" key="4">
    <source>
        <dbReference type="ARBA" id="ARBA00006936"/>
    </source>
</evidence>